<evidence type="ECO:0000256" key="7">
    <source>
        <dbReference type="ARBA" id="ARBA00022737"/>
    </source>
</evidence>
<evidence type="ECO:0000259" key="19">
    <source>
        <dbReference type="PROSITE" id="PS50011"/>
    </source>
</evidence>
<gene>
    <name evidence="21" type="ORF">BDA96_05G070100</name>
</gene>
<evidence type="ECO:0000256" key="13">
    <source>
        <dbReference type="ARBA" id="ARBA00023157"/>
    </source>
</evidence>
<dbReference type="Proteomes" id="UP000807115">
    <property type="component" value="Chromosome 5"/>
</dbReference>
<evidence type="ECO:0000256" key="1">
    <source>
        <dbReference type="ARBA" id="ARBA00004479"/>
    </source>
</evidence>
<dbReference type="InterPro" id="IPR018097">
    <property type="entry name" value="EGF_Ca-bd_CS"/>
</dbReference>
<reference evidence="21" key="2">
    <citation type="submission" date="2020-10" db="EMBL/GenBank/DDBJ databases">
        <authorList>
            <person name="Cooper E.A."/>
            <person name="Brenton Z.W."/>
            <person name="Flinn B.S."/>
            <person name="Jenkins J."/>
            <person name="Shu S."/>
            <person name="Flowers D."/>
            <person name="Luo F."/>
            <person name="Wang Y."/>
            <person name="Xia P."/>
            <person name="Barry K."/>
            <person name="Daum C."/>
            <person name="Lipzen A."/>
            <person name="Yoshinaga Y."/>
            <person name="Schmutz J."/>
            <person name="Saski C."/>
            <person name="Vermerris W."/>
            <person name="Kresovich S."/>
        </authorList>
    </citation>
    <scope>NUCLEOTIDE SEQUENCE</scope>
</reference>
<dbReference type="GO" id="GO:0007166">
    <property type="term" value="P:cell surface receptor signaling pathway"/>
    <property type="evidence" value="ECO:0007669"/>
    <property type="project" value="InterPro"/>
</dbReference>
<evidence type="ECO:0008006" key="23">
    <source>
        <dbReference type="Google" id="ProtNLM"/>
    </source>
</evidence>
<dbReference type="EMBL" id="CM027684">
    <property type="protein sequence ID" value="KAG0529108.1"/>
    <property type="molecule type" value="Genomic_DNA"/>
</dbReference>
<dbReference type="SUPFAM" id="SSF57184">
    <property type="entry name" value="Growth factor receptor domain"/>
    <property type="match status" value="1"/>
</dbReference>
<feature type="domain" description="EGF-like" evidence="20">
    <location>
        <begin position="720"/>
        <end position="761"/>
    </location>
</feature>
<dbReference type="GO" id="GO:0005524">
    <property type="term" value="F:ATP binding"/>
    <property type="evidence" value="ECO:0007669"/>
    <property type="project" value="UniProtKB-UniRule"/>
</dbReference>
<dbReference type="Gene3D" id="1.10.510.10">
    <property type="entry name" value="Transferase(Phosphotransferase) domain 1"/>
    <property type="match status" value="1"/>
</dbReference>
<name>A0A921UF07_SORBI</name>
<dbReference type="SUPFAM" id="SSF57196">
    <property type="entry name" value="EGF/Laminin"/>
    <property type="match status" value="1"/>
</dbReference>
<dbReference type="PROSITE" id="PS00108">
    <property type="entry name" value="PROTEIN_KINASE_ST"/>
    <property type="match status" value="1"/>
</dbReference>
<dbReference type="FunFam" id="3.30.200.20:FF:000043">
    <property type="entry name" value="Wall-associated receptor kinase 2"/>
    <property type="match status" value="1"/>
</dbReference>
<dbReference type="InterPro" id="IPR000152">
    <property type="entry name" value="EGF-type_Asp/Asn_hydroxyl_site"/>
</dbReference>
<dbReference type="Pfam" id="PF07645">
    <property type="entry name" value="EGF_CA"/>
    <property type="match status" value="2"/>
</dbReference>
<evidence type="ECO:0000256" key="11">
    <source>
        <dbReference type="ARBA" id="ARBA00022989"/>
    </source>
</evidence>
<sequence>MALASAPVQLPAAAAVALMAMALLLLSAPAAAAPPPARAPIGLPGCNTTCGNVSVPYPFGFGPSRCYWPGLNLTCNTSDSHHPPRLLLGDGSLRVTEISLSNQTVRVMRTGSIINTTGADFAARSWSVTFGRAFTEHGYLLSSGNELVVSGCNVTAMLSADIADDGEEETTEIVSACASFCASNSGGAHEMAGSMTDKYCTGTSGCCLAPLPSSGVPKGVEARWLYSATANNKSAPVPAVTVFVAEQGWVDMEKRADGVGEVPLLLDFGVKQNLPKVQPNSNDGCTQYVQRMVCKSEHSTCNAGDQGYTCDCESGYNGNPYIEGGCQDIDECKFPSTEKVCFGVCINTIGSYDCQCPQGTYGNPEVEGGCVYYDFDDTGQYQYKHSTWSLLSMHVAHTCMSVSYVFKIFSRCGVLVASNCITRCGDVSVPYPFGFGHPDCYWPGLNLTCDRSHSPPRLLLDGNGTLQVVHFSLLDSTVRVVHHHGSTPDIDNATVIYNGHNLIILKDGSHHVGLMADVRLPDIGDPYVLSTRNELIVLSGWDVRATLHGDYKNGSSSSNNTDIIISRAACKSGGTQQTQRGFCSGHDGCCHAPISAGSTPKKIEFQVLNKNISRRQFGGYDWPLNYALVFISNVGIDEWHKIFNMTGSTSHVSSPILLQWAVKQGLPEPAADNSGKCQSDVVRRLCKSEHSDCRQENGGYTCHCSKGYDGNPYVADGCKDIDECNNLALRNTCLDLGGSCFNYPGGYECQCPIDRNARQRLIIGLSAASGPALLLVLGIWFLLRKLKQRRIKLLKQKYFKQNRGQLLQQLLSQKADIAERMIIPLDELAKATNNFDKARVIGGGGHGTVYKGILSDLHVVAIKKSKITLQKEIDEFINEVAILSQINHKNVVKLLGCCLETEVPLLSNRLRIATEIATSLAYLHSSVSIPIIHRDIKSGNILLDDTMTSKISDFGASRYIPINKTELTTRIQGTFGYLDLECFQTGRLTEKSDVYSFGVILVELLTRKKPTCPHLSNEYGGLVPHFLNLLASRNLAHIIDPQVLEEGGTEVQEVAMLAASCINLRGEERPTMRQVEVTLEGLQQRSNKMYKKDDMVTKEFENASIGANYSSWTKEGHKFEESSRRYSMEQEMVMSARYPR</sequence>
<keyword evidence="10 16" id="KW-0067">ATP-binding</keyword>
<evidence type="ECO:0000256" key="2">
    <source>
        <dbReference type="ARBA" id="ARBA00022527"/>
    </source>
</evidence>
<dbReference type="Pfam" id="PF07714">
    <property type="entry name" value="PK_Tyr_Ser-Thr"/>
    <property type="match status" value="2"/>
</dbReference>
<dbReference type="Gene3D" id="2.10.25.10">
    <property type="entry name" value="Laminin"/>
    <property type="match status" value="2"/>
</dbReference>
<keyword evidence="7" id="KW-0677">Repeat</keyword>
<evidence type="ECO:0000313" key="22">
    <source>
        <dbReference type="Proteomes" id="UP000807115"/>
    </source>
</evidence>
<dbReference type="PANTHER" id="PTHR27005:SF286">
    <property type="entry name" value="PROTEIN KINASE DOMAIN-CONTAINING PROTEIN"/>
    <property type="match status" value="1"/>
</dbReference>
<evidence type="ECO:0000256" key="3">
    <source>
        <dbReference type="ARBA" id="ARBA00022536"/>
    </source>
</evidence>
<keyword evidence="2" id="KW-0723">Serine/threonine-protein kinase</keyword>
<dbReference type="InterPro" id="IPR049883">
    <property type="entry name" value="NOTCH1_EGF-like"/>
</dbReference>
<keyword evidence="11 17" id="KW-1133">Transmembrane helix</keyword>
<accession>A0A921UF07</accession>
<keyword evidence="13" id="KW-1015">Disulfide bond</keyword>
<dbReference type="InterPro" id="IPR045274">
    <property type="entry name" value="WAK-like"/>
</dbReference>
<dbReference type="InterPro" id="IPR001245">
    <property type="entry name" value="Ser-Thr/Tyr_kinase_cat_dom"/>
</dbReference>
<comment type="caution">
    <text evidence="21">The sequence shown here is derived from an EMBL/GenBank/DDBJ whole genome shotgun (WGS) entry which is preliminary data.</text>
</comment>
<keyword evidence="4" id="KW-0808">Transferase</keyword>
<keyword evidence="3 15" id="KW-0245">EGF-like domain</keyword>
<evidence type="ECO:0000313" key="21">
    <source>
        <dbReference type="EMBL" id="KAG0529108.1"/>
    </source>
</evidence>
<dbReference type="InterPro" id="IPR009030">
    <property type="entry name" value="Growth_fac_rcpt_cys_sf"/>
</dbReference>
<feature type="transmembrane region" description="Helical" evidence="17">
    <location>
        <begin position="761"/>
        <end position="783"/>
    </location>
</feature>
<evidence type="ECO:0000256" key="4">
    <source>
        <dbReference type="ARBA" id="ARBA00022679"/>
    </source>
</evidence>
<dbReference type="GO" id="GO:0016020">
    <property type="term" value="C:membrane"/>
    <property type="evidence" value="ECO:0007669"/>
    <property type="project" value="UniProtKB-SubCell"/>
</dbReference>
<dbReference type="Pfam" id="PF13947">
    <property type="entry name" value="GUB_WAK_bind"/>
    <property type="match status" value="2"/>
</dbReference>
<dbReference type="InterPro" id="IPR017441">
    <property type="entry name" value="Protein_kinase_ATP_BS"/>
</dbReference>
<evidence type="ECO:0000256" key="5">
    <source>
        <dbReference type="ARBA" id="ARBA00022692"/>
    </source>
</evidence>
<feature type="domain" description="EGF-like" evidence="20">
    <location>
        <begin position="328"/>
        <end position="365"/>
    </location>
</feature>
<protein>
    <recommendedName>
        <fullName evidence="23">Protein kinase domain-containing protein</fullName>
    </recommendedName>
</protein>
<dbReference type="GO" id="GO:0004674">
    <property type="term" value="F:protein serine/threonine kinase activity"/>
    <property type="evidence" value="ECO:0007669"/>
    <property type="project" value="UniProtKB-KW"/>
</dbReference>
<dbReference type="InterPro" id="IPR011009">
    <property type="entry name" value="Kinase-like_dom_sf"/>
</dbReference>
<proteinExistence type="predicted"/>
<dbReference type="PROSITE" id="PS50011">
    <property type="entry name" value="PROTEIN_KINASE_DOM"/>
    <property type="match status" value="1"/>
</dbReference>
<organism evidence="21 22">
    <name type="scientific">Sorghum bicolor</name>
    <name type="common">Sorghum</name>
    <name type="synonym">Sorghum vulgare</name>
    <dbReference type="NCBI Taxonomy" id="4558"/>
    <lineage>
        <taxon>Eukaryota</taxon>
        <taxon>Viridiplantae</taxon>
        <taxon>Streptophyta</taxon>
        <taxon>Embryophyta</taxon>
        <taxon>Tracheophyta</taxon>
        <taxon>Spermatophyta</taxon>
        <taxon>Magnoliopsida</taxon>
        <taxon>Liliopsida</taxon>
        <taxon>Poales</taxon>
        <taxon>Poaceae</taxon>
        <taxon>PACMAD clade</taxon>
        <taxon>Panicoideae</taxon>
        <taxon>Andropogonodae</taxon>
        <taxon>Andropogoneae</taxon>
        <taxon>Sorghinae</taxon>
        <taxon>Sorghum</taxon>
    </lineage>
</organism>
<dbReference type="AlphaFoldDB" id="A0A921UF07"/>
<dbReference type="Gene3D" id="3.30.200.20">
    <property type="entry name" value="Phosphorylase Kinase, domain 1"/>
    <property type="match status" value="1"/>
</dbReference>
<comment type="caution">
    <text evidence="15">Lacks conserved residue(s) required for the propagation of feature annotation.</text>
</comment>
<feature type="chain" id="PRO_5037619622" description="Protein kinase domain-containing protein" evidence="18">
    <location>
        <begin position="33"/>
        <end position="1140"/>
    </location>
</feature>
<keyword evidence="9" id="KW-0418">Kinase</keyword>
<dbReference type="CDD" id="cd00054">
    <property type="entry name" value="EGF_CA"/>
    <property type="match status" value="2"/>
</dbReference>
<dbReference type="SMART" id="SM00181">
    <property type="entry name" value="EGF"/>
    <property type="match status" value="3"/>
</dbReference>
<evidence type="ECO:0000259" key="20">
    <source>
        <dbReference type="PROSITE" id="PS50026"/>
    </source>
</evidence>
<evidence type="ECO:0000256" key="12">
    <source>
        <dbReference type="ARBA" id="ARBA00023136"/>
    </source>
</evidence>
<dbReference type="PANTHER" id="PTHR27005">
    <property type="entry name" value="WALL-ASSOCIATED RECEPTOR KINASE-LIKE 21"/>
    <property type="match status" value="1"/>
</dbReference>
<keyword evidence="12 17" id="KW-0472">Membrane</keyword>
<dbReference type="PROSITE" id="PS00107">
    <property type="entry name" value="PROTEIN_KINASE_ATP"/>
    <property type="match status" value="1"/>
</dbReference>
<feature type="binding site" evidence="16">
    <location>
        <position position="864"/>
    </location>
    <ligand>
        <name>ATP</name>
        <dbReference type="ChEBI" id="CHEBI:30616"/>
    </ligand>
</feature>
<reference evidence="21" key="1">
    <citation type="journal article" date="2019" name="BMC Genomics">
        <title>A new reference genome for Sorghum bicolor reveals high levels of sequence similarity between sweet and grain genotypes: implications for the genetics of sugar metabolism.</title>
        <authorList>
            <person name="Cooper E.A."/>
            <person name="Brenton Z.W."/>
            <person name="Flinn B.S."/>
            <person name="Jenkins J."/>
            <person name="Shu S."/>
            <person name="Flowers D."/>
            <person name="Luo F."/>
            <person name="Wang Y."/>
            <person name="Xia P."/>
            <person name="Barry K."/>
            <person name="Daum C."/>
            <person name="Lipzen A."/>
            <person name="Yoshinaga Y."/>
            <person name="Schmutz J."/>
            <person name="Saski C."/>
            <person name="Vermerris W."/>
            <person name="Kresovich S."/>
        </authorList>
    </citation>
    <scope>NUCLEOTIDE SEQUENCE</scope>
</reference>
<dbReference type="PROSITE" id="PS01187">
    <property type="entry name" value="EGF_CA"/>
    <property type="match status" value="2"/>
</dbReference>
<dbReference type="InterPro" id="IPR008271">
    <property type="entry name" value="Ser/Thr_kinase_AS"/>
</dbReference>
<dbReference type="InterPro" id="IPR000719">
    <property type="entry name" value="Prot_kinase_dom"/>
</dbReference>
<dbReference type="GO" id="GO:0030247">
    <property type="term" value="F:polysaccharide binding"/>
    <property type="evidence" value="ECO:0007669"/>
    <property type="project" value="InterPro"/>
</dbReference>
<comment type="subcellular location">
    <subcellularLocation>
        <location evidence="1">Membrane</location>
        <topology evidence="1">Single-pass type I membrane protein</topology>
    </subcellularLocation>
</comment>
<dbReference type="GO" id="GO:0005509">
    <property type="term" value="F:calcium ion binding"/>
    <property type="evidence" value="ECO:0007669"/>
    <property type="project" value="InterPro"/>
</dbReference>
<evidence type="ECO:0000256" key="17">
    <source>
        <dbReference type="SAM" id="Phobius"/>
    </source>
</evidence>
<evidence type="ECO:0000256" key="8">
    <source>
        <dbReference type="ARBA" id="ARBA00022741"/>
    </source>
</evidence>
<keyword evidence="6 18" id="KW-0732">Signal</keyword>
<dbReference type="FunFam" id="1.10.510.10:FF:000084">
    <property type="entry name" value="Wall-associated receptor kinase 2"/>
    <property type="match status" value="1"/>
</dbReference>
<keyword evidence="14" id="KW-0325">Glycoprotein</keyword>
<keyword evidence="8 16" id="KW-0547">Nucleotide-binding</keyword>
<feature type="domain" description="Protein kinase" evidence="19">
    <location>
        <begin position="835"/>
        <end position="1079"/>
    </location>
</feature>
<evidence type="ECO:0000256" key="9">
    <source>
        <dbReference type="ARBA" id="ARBA00022777"/>
    </source>
</evidence>
<dbReference type="SUPFAM" id="SSF56112">
    <property type="entry name" value="Protein kinase-like (PK-like)"/>
    <property type="match status" value="1"/>
</dbReference>
<evidence type="ECO:0000256" key="16">
    <source>
        <dbReference type="PROSITE-ProRule" id="PRU10141"/>
    </source>
</evidence>
<dbReference type="PROSITE" id="PS00010">
    <property type="entry name" value="ASX_HYDROXYL"/>
    <property type="match status" value="2"/>
</dbReference>
<dbReference type="SMART" id="SM00179">
    <property type="entry name" value="EGF_CA"/>
    <property type="match status" value="3"/>
</dbReference>
<keyword evidence="5 17" id="KW-0812">Transmembrane</keyword>
<dbReference type="SMART" id="SM00220">
    <property type="entry name" value="S_TKc"/>
    <property type="match status" value="1"/>
</dbReference>
<evidence type="ECO:0000256" key="18">
    <source>
        <dbReference type="SAM" id="SignalP"/>
    </source>
</evidence>
<evidence type="ECO:0000256" key="15">
    <source>
        <dbReference type="PROSITE-ProRule" id="PRU00076"/>
    </source>
</evidence>
<evidence type="ECO:0000256" key="14">
    <source>
        <dbReference type="ARBA" id="ARBA00023180"/>
    </source>
</evidence>
<feature type="signal peptide" evidence="18">
    <location>
        <begin position="1"/>
        <end position="32"/>
    </location>
</feature>
<dbReference type="InterPro" id="IPR000742">
    <property type="entry name" value="EGF"/>
</dbReference>
<evidence type="ECO:0000256" key="10">
    <source>
        <dbReference type="ARBA" id="ARBA00022840"/>
    </source>
</evidence>
<dbReference type="InterPro" id="IPR001881">
    <property type="entry name" value="EGF-like_Ca-bd_dom"/>
</dbReference>
<dbReference type="PROSITE" id="PS50026">
    <property type="entry name" value="EGF_3"/>
    <property type="match status" value="2"/>
</dbReference>
<evidence type="ECO:0000256" key="6">
    <source>
        <dbReference type="ARBA" id="ARBA00022729"/>
    </source>
</evidence>
<dbReference type="InterPro" id="IPR025287">
    <property type="entry name" value="WAK_GUB"/>
</dbReference>